<evidence type="ECO:0000256" key="1">
    <source>
        <dbReference type="SAM" id="Phobius"/>
    </source>
</evidence>
<gene>
    <name evidence="2" type="ORF">GCM10009846_25260</name>
</gene>
<feature type="transmembrane region" description="Helical" evidence="1">
    <location>
        <begin position="87"/>
        <end position="116"/>
    </location>
</feature>
<keyword evidence="3" id="KW-1185">Reference proteome</keyword>
<keyword evidence="1" id="KW-0812">Transmembrane</keyword>
<protein>
    <recommendedName>
        <fullName evidence="4">DUF4190 domain-containing protein</fullName>
    </recommendedName>
</protein>
<reference evidence="3" key="1">
    <citation type="journal article" date="2019" name="Int. J. Syst. Evol. Microbiol.">
        <title>The Global Catalogue of Microorganisms (GCM) 10K type strain sequencing project: providing services to taxonomists for standard genome sequencing and annotation.</title>
        <authorList>
            <consortium name="The Broad Institute Genomics Platform"/>
            <consortium name="The Broad Institute Genome Sequencing Center for Infectious Disease"/>
            <person name="Wu L."/>
            <person name="Ma J."/>
        </authorList>
    </citation>
    <scope>NUCLEOTIDE SEQUENCE [LARGE SCALE GENOMIC DNA]</scope>
    <source>
        <strain evidence="3">JCM 16026</strain>
    </source>
</reference>
<proteinExistence type="predicted"/>
<accession>A0ABP5MN17</accession>
<dbReference type="Proteomes" id="UP001501599">
    <property type="component" value="Unassembled WGS sequence"/>
</dbReference>
<keyword evidence="1" id="KW-1133">Transmembrane helix</keyword>
<sequence length="123" mass="12949">MSMPPPPGPPQQPRWFAPPQQFQPVPDAMLASQRSPRVARRALIWSIVAIVVSTLPVLGLFTIAAAIPALQIAIAARVQRLAGGGMAIWAIVLSIAAMLGSIVWTIVWFVVFVTLVTGGSAGA</sequence>
<comment type="caution">
    <text evidence="2">The sequence shown here is derived from an EMBL/GenBank/DDBJ whole genome shotgun (WGS) entry which is preliminary data.</text>
</comment>
<feature type="transmembrane region" description="Helical" evidence="1">
    <location>
        <begin position="42"/>
        <end position="67"/>
    </location>
</feature>
<evidence type="ECO:0000313" key="3">
    <source>
        <dbReference type="Proteomes" id="UP001501599"/>
    </source>
</evidence>
<organism evidence="2 3">
    <name type="scientific">Agrococcus versicolor</name>
    <dbReference type="NCBI Taxonomy" id="501482"/>
    <lineage>
        <taxon>Bacteria</taxon>
        <taxon>Bacillati</taxon>
        <taxon>Actinomycetota</taxon>
        <taxon>Actinomycetes</taxon>
        <taxon>Micrococcales</taxon>
        <taxon>Microbacteriaceae</taxon>
        <taxon>Agrococcus</taxon>
    </lineage>
</organism>
<evidence type="ECO:0008006" key="4">
    <source>
        <dbReference type="Google" id="ProtNLM"/>
    </source>
</evidence>
<name>A0ABP5MN17_9MICO</name>
<evidence type="ECO:0000313" key="2">
    <source>
        <dbReference type="EMBL" id="GAA2175422.1"/>
    </source>
</evidence>
<dbReference type="RefSeq" id="WP_344344202.1">
    <property type="nucleotide sequence ID" value="NZ_BAAAQT010000008.1"/>
</dbReference>
<dbReference type="EMBL" id="BAAAQT010000008">
    <property type="protein sequence ID" value="GAA2175422.1"/>
    <property type="molecule type" value="Genomic_DNA"/>
</dbReference>
<keyword evidence="1" id="KW-0472">Membrane</keyword>